<evidence type="ECO:0008006" key="4">
    <source>
        <dbReference type="Google" id="ProtNLM"/>
    </source>
</evidence>
<dbReference type="STRING" id="105231.A0A1Y1IQB9"/>
<proteinExistence type="predicted"/>
<keyword evidence="1" id="KW-0175">Coiled coil</keyword>
<evidence type="ECO:0000313" key="3">
    <source>
        <dbReference type="Proteomes" id="UP000054558"/>
    </source>
</evidence>
<gene>
    <name evidence="2" type="ORF">KFL_007860020</name>
</gene>
<dbReference type="EMBL" id="DF237735">
    <property type="protein sequence ID" value="GAQ91441.1"/>
    <property type="molecule type" value="Genomic_DNA"/>
</dbReference>
<dbReference type="Proteomes" id="UP000054558">
    <property type="component" value="Unassembled WGS sequence"/>
</dbReference>
<reference evidence="2 3" key="1">
    <citation type="journal article" date="2014" name="Nat. Commun.">
        <title>Klebsormidium flaccidum genome reveals primary factors for plant terrestrial adaptation.</title>
        <authorList>
            <person name="Hori K."/>
            <person name="Maruyama F."/>
            <person name="Fujisawa T."/>
            <person name="Togashi T."/>
            <person name="Yamamoto N."/>
            <person name="Seo M."/>
            <person name="Sato S."/>
            <person name="Yamada T."/>
            <person name="Mori H."/>
            <person name="Tajima N."/>
            <person name="Moriyama T."/>
            <person name="Ikeuchi M."/>
            <person name="Watanabe M."/>
            <person name="Wada H."/>
            <person name="Kobayashi K."/>
            <person name="Saito M."/>
            <person name="Masuda T."/>
            <person name="Sasaki-Sekimoto Y."/>
            <person name="Mashiguchi K."/>
            <person name="Awai K."/>
            <person name="Shimojima M."/>
            <person name="Masuda S."/>
            <person name="Iwai M."/>
            <person name="Nobusawa T."/>
            <person name="Narise T."/>
            <person name="Kondo S."/>
            <person name="Saito H."/>
            <person name="Sato R."/>
            <person name="Murakawa M."/>
            <person name="Ihara Y."/>
            <person name="Oshima-Yamada Y."/>
            <person name="Ohtaka K."/>
            <person name="Satoh M."/>
            <person name="Sonobe K."/>
            <person name="Ishii M."/>
            <person name="Ohtani R."/>
            <person name="Kanamori-Sato M."/>
            <person name="Honoki R."/>
            <person name="Miyazaki D."/>
            <person name="Mochizuki H."/>
            <person name="Umetsu J."/>
            <person name="Higashi K."/>
            <person name="Shibata D."/>
            <person name="Kamiya Y."/>
            <person name="Sato N."/>
            <person name="Nakamura Y."/>
            <person name="Tabata S."/>
            <person name="Ida S."/>
            <person name="Kurokawa K."/>
            <person name="Ohta H."/>
        </authorList>
    </citation>
    <scope>NUCLEOTIDE SEQUENCE [LARGE SCALE GENOMIC DNA]</scope>
    <source>
        <strain evidence="2 3">NIES-2285</strain>
    </source>
</reference>
<protein>
    <recommendedName>
        <fullName evidence="4">TraB family protein</fullName>
    </recommendedName>
</protein>
<dbReference type="PANTHER" id="PTHR21530:SF0">
    <property type="entry name" value="TRAB FAMILY PROTEIN"/>
    <property type="match status" value="1"/>
</dbReference>
<evidence type="ECO:0000256" key="1">
    <source>
        <dbReference type="SAM" id="Coils"/>
    </source>
</evidence>
<dbReference type="PANTHER" id="PTHR21530">
    <property type="entry name" value="PHEROMONE SHUTDOWN PROTEIN"/>
    <property type="match status" value="1"/>
</dbReference>
<dbReference type="Pfam" id="PF01963">
    <property type="entry name" value="TraB_PrgY_gumN"/>
    <property type="match status" value="1"/>
</dbReference>
<organism evidence="2 3">
    <name type="scientific">Klebsormidium nitens</name>
    <name type="common">Green alga</name>
    <name type="synonym">Ulothrix nitens</name>
    <dbReference type="NCBI Taxonomy" id="105231"/>
    <lineage>
        <taxon>Eukaryota</taxon>
        <taxon>Viridiplantae</taxon>
        <taxon>Streptophyta</taxon>
        <taxon>Klebsormidiophyceae</taxon>
        <taxon>Klebsormidiales</taxon>
        <taxon>Klebsormidiaceae</taxon>
        <taxon>Klebsormidium</taxon>
    </lineage>
</organism>
<name>A0A1Y1IQB9_KLENI</name>
<feature type="coiled-coil region" evidence="1">
    <location>
        <begin position="298"/>
        <end position="325"/>
    </location>
</feature>
<keyword evidence="3" id="KW-1185">Reference proteome</keyword>
<dbReference type="AlphaFoldDB" id="A0A1Y1IQB9"/>
<sequence>MRTGEAIQVFRTKPEARALFESPELLRNLSLPDETKAFVRVLKNPETECVIYLIGTVHVSPDSRDDVRMLIQEVQPEKVAVEGHVGHPCKIDAELTFVERHFGSFLYVMSSAYENRSWILHFLAEAYLSNRGNPDFVALDSEKKDDDDDIVASKAFGRLFRAFRQGAYVDLPLLKKNCALSAQNHQVVRCFHTIPRGRPPSMADQATYRSYQNKELAKLRADDDLGNSDVLLASNPKALHALLGERDLYMAGELAQCSFMSKTIVAVVGAAHVPGIQKHFPEETLFNHISNEGSVLWERRREAELEESNQKSANLKAKMEASAERAGTEARLRGAATCTAMTLARVGAFALHKRHPRAAINAAKLGGAAALLTGAARVGLAYATAQWTQFGAYLRNAEPAENA</sequence>
<accession>A0A1Y1IQB9</accession>
<dbReference type="InterPro" id="IPR046345">
    <property type="entry name" value="TraB_PrgY-like"/>
</dbReference>
<evidence type="ECO:0000313" key="2">
    <source>
        <dbReference type="EMBL" id="GAQ91441.1"/>
    </source>
</evidence>
<dbReference type="OrthoDB" id="48306at2759"/>
<dbReference type="InterPro" id="IPR002816">
    <property type="entry name" value="TraB/PrgY/GumN_fam"/>
</dbReference>